<dbReference type="GO" id="GO:0004803">
    <property type="term" value="F:transposase activity"/>
    <property type="evidence" value="ECO:0007669"/>
    <property type="project" value="InterPro"/>
</dbReference>
<proteinExistence type="predicted"/>
<reference evidence="2 3" key="1">
    <citation type="submission" date="2015-11" db="EMBL/GenBank/DDBJ databases">
        <title>Complete genome sequencing of a biphenyl-degrading bacterium, Pseudomonas putida KF715 (=NBRC110667).</title>
        <authorList>
            <person name="Suenaga H."/>
            <person name="Fujihara N."/>
            <person name="Watanabe T."/>
            <person name="Hirose J."/>
            <person name="Kimura N."/>
            <person name="Yamazoe A."/>
            <person name="Hosoyama A."/>
            <person name="Shimodaira J."/>
            <person name="Furukawa K."/>
        </authorList>
    </citation>
    <scope>NUCLEOTIDE SEQUENCE [LARGE SCALE GENOMIC DNA]</scope>
    <source>
        <strain evidence="2 3">KF715</strain>
    </source>
</reference>
<dbReference type="SMART" id="SM01321">
    <property type="entry name" value="Y1_Tnp"/>
    <property type="match status" value="1"/>
</dbReference>
<dbReference type="Pfam" id="PF01797">
    <property type="entry name" value="Y1_Tnp"/>
    <property type="match status" value="1"/>
</dbReference>
<gene>
    <name evidence="2" type="ORF">KF715C_ch3400</name>
</gene>
<evidence type="ECO:0000313" key="3">
    <source>
        <dbReference type="Proteomes" id="UP000218731"/>
    </source>
</evidence>
<feature type="domain" description="Transposase IS200-like" evidence="1">
    <location>
        <begin position="16"/>
        <end position="130"/>
    </location>
</feature>
<dbReference type="InterPro" id="IPR002686">
    <property type="entry name" value="Transposase_17"/>
</dbReference>
<accession>A0A1L7N628</accession>
<dbReference type="PANTHER" id="PTHR36966">
    <property type="entry name" value="REP-ASSOCIATED TYROSINE TRANSPOSASE"/>
    <property type="match status" value="1"/>
</dbReference>
<dbReference type="EMBL" id="AP015029">
    <property type="protein sequence ID" value="BAW20913.1"/>
    <property type="molecule type" value="Genomic_DNA"/>
</dbReference>
<dbReference type="RefSeq" id="WP_095116632.1">
    <property type="nucleotide sequence ID" value="NZ_AP015029.1"/>
</dbReference>
<evidence type="ECO:0000259" key="1">
    <source>
        <dbReference type="SMART" id="SM01321"/>
    </source>
</evidence>
<dbReference type="AlphaFoldDB" id="A0A1L7N628"/>
<dbReference type="GO" id="GO:0043565">
    <property type="term" value="F:sequence-specific DNA binding"/>
    <property type="evidence" value="ECO:0007669"/>
    <property type="project" value="TreeGrafter"/>
</dbReference>
<dbReference type="GO" id="GO:0006313">
    <property type="term" value="P:DNA transposition"/>
    <property type="evidence" value="ECO:0007669"/>
    <property type="project" value="InterPro"/>
</dbReference>
<dbReference type="Proteomes" id="UP000218731">
    <property type="component" value="Chromosome 1"/>
</dbReference>
<protein>
    <submittedName>
        <fullName evidence="2">Transposase</fullName>
    </submittedName>
</protein>
<organism evidence="2 3">
    <name type="scientific">Pseudomonas putida</name>
    <name type="common">Arthrobacter siderocapsulatus</name>
    <dbReference type="NCBI Taxonomy" id="303"/>
    <lineage>
        <taxon>Bacteria</taxon>
        <taxon>Pseudomonadati</taxon>
        <taxon>Pseudomonadota</taxon>
        <taxon>Gammaproteobacteria</taxon>
        <taxon>Pseudomonadales</taxon>
        <taxon>Pseudomonadaceae</taxon>
        <taxon>Pseudomonas</taxon>
    </lineage>
</organism>
<dbReference type="InterPro" id="IPR052715">
    <property type="entry name" value="RAYT_transposase"/>
</dbReference>
<sequence length="151" mass="17686">MDRAQSHLLRRGRFSQPGGLYLLTTVTHERQQIFTQFNYARGVIQQLRQAELDGLCRSLAWVVMPDHVHWLIELQSGTLSCLMRRFKSRSSHALYQRGMSRKKIWQPGYQNRALRRKESVLHVARYIVANPIRAGLVDRAGDYSHWDAVWI</sequence>
<dbReference type="SUPFAM" id="SSF143422">
    <property type="entry name" value="Transposase IS200-like"/>
    <property type="match status" value="1"/>
</dbReference>
<evidence type="ECO:0000313" key="2">
    <source>
        <dbReference type="EMBL" id="BAW20913.1"/>
    </source>
</evidence>
<dbReference type="NCBIfam" id="NF047646">
    <property type="entry name" value="REP_Tyr_transpos"/>
    <property type="match status" value="1"/>
</dbReference>
<dbReference type="InterPro" id="IPR036515">
    <property type="entry name" value="Transposase_17_sf"/>
</dbReference>
<dbReference type="PANTHER" id="PTHR36966:SF1">
    <property type="entry name" value="REP-ASSOCIATED TYROSINE TRANSPOSASE"/>
    <property type="match status" value="1"/>
</dbReference>
<dbReference type="Gene3D" id="3.30.70.1290">
    <property type="entry name" value="Transposase IS200-like"/>
    <property type="match status" value="1"/>
</dbReference>
<name>A0A1L7N628_PSEPU</name>